<feature type="transmembrane region" description="Helical" evidence="1">
    <location>
        <begin position="12"/>
        <end position="35"/>
    </location>
</feature>
<dbReference type="PROSITE" id="PS50850">
    <property type="entry name" value="MFS"/>
    <property type="match status" value="1"/>
</dbReference>
<feature type="domain" description="Major facilitator superfamily (MFS) profile" evidence="2">
    <location>
        <begin position="11"/>
        <end position="219"/>
    </location>
</feature>
<protein>
    <recommendedName>
        <fullName evidence="2">Major facilitator superfamily (MFS) profile domain-containing protein</fullName>
    </recommendedName>
</protein>
<dbReference type="Pfam" id="PF07690">
    <property type="entry name" value="MFS_1"/>
    <property type="match status" value="1"/>
</dbReference>
<keyword evidence="1" id="KW-0472">Membrane</keyword>
<feature type="transmembrane region" description="Helical" evidence="1">
    <location>
        <begin position="94"/>
        <end position="121"/>
    </location>
</feature>
<reference evidence="3" key="1">
    <citation type="journal article" date="2015" name="Nature">
        <title>Complex archaea that bridge the gap between prokaryotes and eukaryotes.</title>
        <authorList>
            <person name="Spang A."/>
            <person name="Saw J.H."/>
            <person name="Jorgensen S.L."/>
            <person name="Zaremba-Niedzwiedzka K."/>
            <person name="Martijn J."/>
            <person name="Lind A.E."/>
            <person name="van Eijk R."/>
            <person name="Schleper C."/>
            <person name="Guy L."/>
            <person name="Ettema T.J."/>
        </authorList>
    </citation>
    <scope>NUCLEOTIDE SEQUENCE</scope>
</reference>
<dbReference type="GO" id="GO:0022857">
    <property type="term" value="F:transmembrane transporter activity"/>
    <property type="evidence" value="ECO:0007669"/>
    <property type="project" value="InterPro"/>
</dbReference>
<dbReference type="InterPro" id="IPR020846">
    <property type="entry name" value="MFS_dom"/>
</dbReference>
<name>A0A0F9RD17_9ZZZZ</name>
<feature type="transmembrane region" description="Helical" evidence="1">
    <location>
        <begin position="184"/>
        <end position="203"/>
    </location>
</feature>
<evidence type="ECO:0000256" key="1">
    <source>
        <dbReference type="SAM" id="Phobius"/>
    </source>
</evidence>
<sequence length="219" mass="24033">MIFGRAKNWKVYIYSLFNSFVDGVIFVFLSLYIIIQTPLLEAEGATIEILGTNTDLYTPNAFVSFIIGLGVIVGSLIGGYISDLKSRKISVYTSLLITCSSLLLLLIPAPVPILIFFAFLIGSSSGWRNSSFSAVIGQISTQYPKVDSTYYATCNSFANIGAVLGLQITGLLFASLIGLDSYMIYAIIFLFMAFLSSIGIIPFRTINAEEYELNLDEKK</sequence>
<organism evidence="3">
    <name type="scientific">marine sediment metagenome</name>
    <dbReference type="NCBI Taxonomy" id="412755"/>
    <lineage>
        <taxon>unclassified sequences</taxon>
        <taxon>metagenomes</taxon>
        <taxon>ecological metagenomes</taxon>
    </lineage>
</organism>
<keyword evidence="1" id="KW-0812">Transmembrane</keyword>
<dbReference type="EMBL" id="LAZR01001279">
    <property type="protein sequence ID" value="KKN47382.1"/>
    <property type="molecule type" value="Genomic_DNA"/>
</dbReference>
<dbReference type="InterPro" id="IPR011701">
    <property type="entry name" value="MFS"/>
</dbReference>
<dbReference type="Gene3D" id="1.20.1250.20">
    <property type="entry name" value="MFS general substrate transporter like domains"/>
    <property type="match status" value="1"/>
</dbReference>
<feature type="transmembrane region" description="Helical" evidence="1">
    <location>
        <begin position="157"/>
        <end position="177"/>
    </location>
</feature>
<evidence type="ECO:0000313" key="3">
    <source>
        <dbReference type="EMBL" id="KKN47382.1"/>
    </source>
</evidence>
<dbReference type="SUPFAM" id="SSF103473">
    <property type="entry name" value="MFS general substrate transporter"/>
    <property type="match status" value="1"/>
</dbReference>
<feature type="transmembrane region" description="Helical" evidence="1">
    <location>
        <begin position="61"/>
        <end position="82"/>
    </location>
</feature>
<keyword evidence="1" id="KW-1133">Transmembrane helix</keyword>
<gene>
    <name evidence="3" type="ORF">LCGC14_0663380</name>
</gene>
<dbReference type="AlphaFoldDB" id="A0A0F9RD17"/>
<evidence type="ECO:0000259" key="2">
    <source>
        <dbReference type="PROSITE" id="PS50850"/>
    </source>
</evidence>
<dbReference type="InterPro" id="IPR036259">
    <property type="entry name" value="MFS_trans_sf"/>
</dbReference>
<accession>A0A0F9RD17</accession>
<comment type="caution">
    <text evidence="3">The sequence shown here is derived from an EMBL/GenBank/DDBJ whole genome shotgun (WGS) entry which is preliminary data.</text>
</comment>
<proteinExistence type="predicted"/>